<dbReference type="AlphaFoldDB" id="A0A9N8K0H3"/>
<name>A0A9N8K0H3_9PEZI</name>
<organism evidence="1 2">
    <name type="scientific">Aureobasidium mustum</name>
    <dbReference type="NCBI Taxonomy" id="2773714"/>
    <lineage>
        <taxon>Eukaryota</taxon>
        <taxon>Fungi</taxon>
        <taxon>Dikarya</taxon>
        <taxon>Ascomycota</taxon>
        <taxon>Pezizomycotina</taxon>
        <taxon>Dothideomycetes</taxon>
        <taxon>Dothideomycetidae</taxon>
        <taxon>Dothideales</taxon>
        <taxon>Saccotheciaceae</taxon>
        <taxon>Aureobasidium</taxon>
    </lineage>
</organism>
<accession>A0A9N8K0H3</accession>
<keyword evidence="2" id="KW-1185">Reference proteome</keyword>
<proteinExistence type="predicted"/>
<sequence length="134" mass="15291">MNLSNNRIIFVSDITDSLVDTFLSFVAPTSGLAHLDQIFAICKHLCKSNILIRIFANLFLHHKKQFIKQIPECAFERAVLTHMQDVLGDILVNDGDFKKLPHNLSVPGYHPCDYHAHGDNKECYVWGRVMNPGW</sequence>
<dbReference type="Proteomes" id="UP000714618">
    <property type="component" value="Unassembled WGS sequence"/>
</dbReference>
<gene>
    <name evidence="1" type="ORF">AWRI4233_LOCUS6209</name>
</gene>
<reference evidence="1" key="1">
    <citation type="submission" date="2020-06" db="EMBL/GenBank/DDBJ databases">
        <authorList>
            <person name="Onetto C."/>
        </authorList>
    </citation>
    <scope>NUCLEOTIDE SEQUENCE</scope>
</reference>
<dbReference type="OrthoDB" id="3933630at2759"/>
<evidence type="ECO:0000313" key="2">
    <source>
        <dbReference type="Proteomes" id="UP000714618"/>
    </source>
</evidence>
<evidence type="ECO:0000313" key="1">
    <source>
        <dbReference type="EMBL" id="CAD0097385.1"/>
    </source>
</evidence>
<dbReference type="EMBL" id="CAIJEO010000008">
    <property type="protein sequence ID" value="CAD0097385.1"/>
    <property type="molecule type" value="Genomic_DNA"/>
</dbReference>
<comment type="caution">
    <text evidence="1">The sequence shown here is derived from an EMBL/GenBank/DDBJ whole genome shotgun (WGS) entry which is preliminary data.</text>
</comment>
<protein>
    <submittedName>
        <fullName evidence="1">Uncharacterized protein</fullName>
    </submittedName>
</protein>